<dbReference type="OrthoDB" id="8370557at2"/>
<dbReference type="EMBL" id="JZKH01000029">
    <property type="protein sequence ID" value="KJS61261.1"/>
    <property type="molecule type" value="Genomic_DNA"/>
</dbReference>
<gene>
    <name evidence="1" type="ORF">VM95_16185</name>
</gene>
<comment type="caution">
    <text evidence="1">The sequence shown here is derived from an EMBL/GenBank/DDBJ whole genome shotgun (WGS) entry which is preliminary data.</text>
</comment>
<protein>
    <recommendedName>
        <fullName evidence="3">Type II toxin-antitoxin system VapC family toxin</fullName>
    </recommendedName>
</protein>
<accession>A0A0F2TFD7</accession>
<proteinExistence type="predicted"/>
<evidence type="ECO:0000313" key="1">
    <source>
        <dbReference type="EMBL" id="KJS61261.1"/>
    </source>
</evidence>
<sequence length="133" mass="14435">MAKYVITPEVALRLVRDGTPLPDGRQLLAPTLLRSQLLALLYGAVRRGELTAGDAEQALVRVRALRVRLLGDRVLQSTAWRIAERLDAPDTLGAEYLALTRLQADALVTLDPALAAAARGVVPLAPFEALFER</sequence>
<evidence type="ECO:0008006" key="3">
    <source>
        <dbReference type="Google" id="ProtNLM"/>
    </source>
</evidence>
<dbReference type="Gene3D" id="3.40.50.1010">
    <property type="entry name" value="5'-nuclease"/>
    <property type="match status" value="1"/>
</dbReference>
<dbReference type="AlphaFoldDB" id="A0A0F2TFD7"/>
<keyword evidence="2" id="KW-1185">Reference proteome</keyword>
<reference evidence="1 2" key="1">
    <citation type="submission" date="2015-02" db="EMBL/GenBank/DDBJ databases">
        <authorList>
            <person name="Ju K.-S."/>
            <person name="Doroghazi J.R."/>
            <person name="Metcalf W."/>
        </authorList>
    </citation>
    <scope>NUCLEOTIDE SEQUENCE [LARGE SCALE GENOMIC DNA]</scope>
    <source>
        <strain evidence="1 2">ATCC 31215</strain>
    </source>
</reference>
<dbReference type="Proteomes" id="UP000033699">
    <property type="component" value="Unassembled WGS sequence"/>
</dbReference>
<evidence type="ECO:0000313" key="2">
    <source>
        <dbReference type="Proteomes" id="UP000033699"/>
    </source>
</evidence>
<dbReference type="PATRIC" id="fig|359131.3.peg.3600"/>
<organism evidence="1 2">
    <name type="scientific">Streptomyces rubellomurinus (strain ATCC 31215)</name>
    <dbReference type="NCBI Taxonomy" id="359131"/>
    <lineage>
        <taxon>Bacteria</taxon>
        <taxon>Bacillati</taxon>
        <taxon>Actinomycetota</taxon>
        <taxon>Actinomycetes</taxon>
        <taxon>Kitasatosporales</taxon>
        <taxon>Streptomycetaceae</taxon>
        <taxon>Streptomyces</taxon>
    </lineage>
</organism>
<dbReference type="RefSeq" id="WP_045697191.1">
    <property type="nucleotide sequence ID" value="NZ_JZKH01000029.1"/>
</dbReference>
<name>A0A0F2TFD7_STRR3</name>